<keyword evidence="12" id="KW-0969">Cilium</keyword>
<gene>
    <name evidence="12" type="ORF">M0638_21010</name>
</gene>
<keyword evidence="12" id="KW-0282">Flagellum</keyword>
<comment type="caution">
    <text evidence="12">The sequence shown here is derived from an EMBL/GenBank/DDBJ whole genome shotgun (WGS) entry which is preliminary data.</text>
</comment>
<evidence type="ECO:0000256" key="5">
    <source>
        <dbReference type="ARBA" id="ARBA00022500"/>
    </source>
</evidence>
<evidence type="ECO:0000256" key="6">
    <source>
        <dbReference type="ARBA" id="ARBA00022692"/>
    </source>
</evidence>
<evidence type="ECO:0000256" key="8">
    <source>
        <dbReference type="ARBA" id="ARBA00022989"/>
    </source>
</evidence>
<evidence type="ECO:0000313" key="12">
    <source>
        <dbReference type="EMBL" id="MCK8786857.1"/>
    </source>
</evidence>
<keyword evidence="5 10" id="KW-0145">Chemotaxis</keyword>
<dbReference type="GO" id="GO:0005886">
    <property type="term" value="C:plasma membrane"/>
    <property type="evidence" value="ECO:0007669"/>
    <property type="project" value="UniProtKB-SubCell"/>
</dbReference>
<evidence type="ECO:0000256" key="10">
    <source>
        <dbReference type="RuleBase" id="RU364125"/>
    </source>
</evidence>
<dbReference type="Proteomes" id="UP001139516">
    <property type="component" value="Unassembled WGS sequence"/>
</dbReference>
<evidence type="ECO:0000256" key="11">
    <source>
        <dbReference type="SAM" id="MobiDB-lite"/>
    </source>
</evidence>
<keyword evidence="10" id="KW-0997">Cell inner membrane</keyword>
<dbReference type="GO" id="GO:0009425">
    <property type="term" value="C:bacterial-type flagellum basal body"/>
    <property type="evidence" value="ECO:0007669"/>
    <property type="project" value="InterPro"/>
</dbReference>
<evidence type="ECO:0000313" key="13">
    <source>
        <dbReference type="Proteomes" id="UP001139516"/>
    </source>
</evidence>
<comment type="function">
    <text evidence="1 10">Controls the rotational direction of flagella during chemotaxis.</text>
</comment>
<dbReference type="PANTHER" id="PTHR35091">
    <property type="entry name" value="FLAGELLAR PROTEIN FLIL"/>
    <property type="match status" value="1"/>
</dbReference>
<dbReference type="GO" id="GO:0071978">
    <property type="term" value="P:bacterial-type flagellum-dependent swarming motility"/>
    <property type="evidence" value="ECO:0007669"/>
    <property type="project" value="TreeGrafter"/>
</dbReference>
<keyword evidence="8 10" id="KW-1133">Transmembrane helix</keyword>
<comment type="similarity">
    <text evidence="3 10">Belongs to the FliL family.</text>
</comment>
<keyword evidence="9 10" id="KW-0472">Membrane</keyword>
<keyword evidence="4" id="KW-1003">Cell membrane</keyword>
<dbReference type="PANTHER" id="PTHR35091:SF2">
    <property type="entry name" value="FLAGELLAR PROTEIN FLIL"/>
    <property type="match status" value="1"/>
</dbReference>
<organism evidence="12 13">
    <name type="scientific">Roseomonas acroporae</name>
    <dbReference type="NCBI Taxonomy" id="2937791"/>
    <lineage>
        <taxon>Bacteria</taxon>
        <taxon>Pseudomonadati</taxon>
        <taxon>Pseudomonadota</taxon>
        <taxon>Alphaproteobacteria</taxon>
        <taxon>Acetobacterales</taxon>
        <taxon>Roseomonadaceae</taxon>
        <taxon>Roseomonas</taxon>
    </lineage>
</organism>
<name>A0A9X1YDS0_9PROT</name>
<evidence type="ECO:0000256" key="9">
    <source>
        <dbReference type="ARBA" id="ARBA00023136"/>
    </source>
</evidence>
<comment type="subcellular location">
    <subcellularLocation>
        <location evidence="10">Cell inner membrane</location>
    </subcellularLocation>
    <subcellularLocation>
        <location evidence="2">Cell membrane</location>
        <topology evidence="2">Single-pass membrane protein</topology>
    </subcellularLocation>
</comment>
<dbReference type="GO" id="GO:0006935">
    <property type="term" value="P:chemotaxis"/>
    <property type="evidence" value="ECO:0007669"/>
    <property type="project" value="UniProtKB-KW"/>
</dbReference>
<evidence type="ECO:0000256" key="3">
    <source>
        <dbReference type="ARBA" id="ARBA00008281"/>
    </source>
</evidence>
<evidence type="ECO:0000256" key="2">
    <source>
        <dbReference type="ARBA" id="ARBA00004162"/>
    </source>
</evidence>
<feature type="region of interest" description="Disordered" evidence="11">
    <location>
        <begin position="1"/>
        <end position="21"/>
    </location>
</feature>
<evidence type="ECO:0000256" key="4">
    <source>
        <dbReference type="ARBA" id="ARBA00022475"/>
    </source>
</evidence>
<protein>
    <recommendedName>
        <fullName evidence="10">Flagellar protein FliL</fullName>
    </recommendedName>
</protein>
<proteinExistence type="inferred from homology"/>
<accession>A0A9X1YDS0</accession>
<reference evidence="12" key="1">
    <citation type="submission" date="2022-04" db="EMBL/GenBank/DDBJ databases">
        <title>Roseomonas acroporae sp. nov., isolated from coral Acropora digitifera.</title>
        <authorList>
            <person name="Sun H."/>
        </authorList>
    </citation>
    <scope>NUCLEOTIDE SEQUENCE</scope>
    <source>
        <strain evidence="12">NAR14</strain>
    </source>
</reference>
<keyword evidence="7 10" id="KW-0283">Flagellar rotation</keyword>
<dbReference type="InterPro" id="IPR005503">
    <property type="entry name" value="FliL"/>
</dbReference>
<dbReference type="RefSeq" id="WP_248668970.1">
    <property type="nucleotide sequence ID" value="NZ_JALPRX010000098.1"/>
</dbReference>
<dbReference type="Pfam" id="PF03748">
    <property type="entry name" value="FliL"/>
    <property type="match status" value="1"/>
</dbReference>
<evidence type="ECO:0000256" key="1">
    <source>
        <dbReference type="ARBA" id="ARBA00002254"/>
    </source>
</evidence>
<keyword evidence="12" id="KW-0966">Cell projection</keyword>
<feature type="transmembrane region" description="Helical" evidence="10">
    <location>
        <begin position="28"/>
        <end position="46"/>
    </location>
</feature>
<sequence>MSAAAKTDAAKTEAGDGAAAKGGGRKRLLLIALPVLLLAAGAGAWFSGFLPNMLGMGHGEEHAAAEAPPAPRPPAFLDMPDIIANLNVPGRRPAYIKLRSKLELSRAEDAAAVQAAMPRLQDLFTTYLREMRPEELRGSAGTQRLREELRARANLAAGPARVNDVLFVEMLVQ</sequence>
<evidence type="ECO:0000256" key="7">
    <source>
        <dbReference type="ARBA" id="ARBA00022779"/>
    </source>
</evidence>
<dbReference type="AlphaFoldDB" id="A0A9X1YDS0"/>
<keyword evidence="6 10" id="KW-0812">Transmembrane</keyword>
<dbReference type="EMBL" id="JALPRX010000098">
    <property type="protein sequence ID" value="MCK8786857.1"/>
    <property type="molecule type" value="Genomic_DNA"/>
</dbReference>
<keyword evidence="13" id="KW-1185">Reference proteome</keyword>